<dbReference type="EMBL" id="QZEV01000002">
    <property type="protein sequence ID" value="RJL07388.1"/>
    <property type="molecule type" value="Genomic_DNA"/>
</dbReference>
<evidence type="ECO:0000313" key="3">
    <source>
        <dbReference type="Proteomes" id="UP000285530"/>
    </source>
</evidence>
<dbReference type="InterPro" id="IPR018754">
    <property type="entry name" value="RovC-like_DNA-bd"/>
</dbReference>
<feature type="domain" description="T6SS Transcription factor RovC-like DNA binding" evidence="1">
    <location>
        <begin position="33"/>
        <end position="133"/>
    </location>
</feature>
<dbReference type="OrthoDB" id="7772848at2"/>
<evidence type="ECO:0000259" key="1">
    <source>
        <dbReference type="Pfam" id="PF10074"/>
    </source>
</evidence>
<organism evidence="2 3">
    <name type="scientific">Paracoccus aestuarii</name>
    <dbReference type="NCBI Taxonomy" id="453842"/>
    <lineage>
        <taxon>Bacteria</taxon>
        <taxon>Pseudomonadati</taxon>
        <taxon>Pseudomonadota</taxon>
        <taxon>Alphaproteobacteria</taxon>
        <taxon>Rhodobacterales</taxon>
        <taxon>Paracoccaceae</taxon>
        <taxon>Paracoccus</taxon>
    </lineage>
</organism>
<evidence type="ECO:0000313" key="2">
    <source>
        <dbReference type="EMBL" id="RJL07388.1"/>
    </source>
</evidence>
<dbReference type="Pfam" id="PF10074">
    <property type="entry name" value="RovC_DNA-bd"/>
    <property type="match status" value="1"/>
</dbReference>
<protein>
    <submittedName>
        <fullName evidence="2">DUF2285 domain-containing protein</fullName>
    </submittedName>
</protein>
<dbReference type="AlphaFoldDB" id="A0A419A2S8"/>
<proteinExistence type="predicted"/>
<comment type="caution">
    <text evidence="2">The sequence shown here is derived from an EMBL/GenBank/DDBJ whole genome shotgun (WGS) entry which is preliminary data.</text>
</comment>
<keyword evidence="3" id="KW-1185">Reference proteome</keyword>
<name>A0A419A2S8_9RHOB</name>
<gene>
    <name evidence="2" type="ORF">D3P06_00900</name>
</gene>
<dbReference type="Proteomes" id="UP000285530">
    <property type="component" value="Unassembled WGS sequence"/>
</dbReference>
<sequence length="141" mass="15850">MRRASFIEFGGTGFSICFPSGPRDGPLSATILLDAMTLDRLEAVHRLWAALFNKAIPPDMRITRQKLSRARQSLRAVDGWAVGASYREIAQALFPRHRTSSASWNGDAIRETTIRLVRDGKKLVQGGYKALLHRTRRGRMK</sequence>
<accession>A0A419A2S8</accession>
<reference evidence="2 3" key="1">
    <citation type="submission" date="2018-09" db="EMBL/GenBank/DDBJ databases">
        <title>Paracoccus onubensis nov. sp. a moderate halophilic bacterium isolated from Gruta de las Maravillas (Aracena, Spain).</title>
        <authorList>
            <person name="Jurado V."/>
            <person name="Gutierrez-Patricio S."/>
            <person name="Gonzalez-Pimentel J.L."/>
            <person name="Laiz L."/>
            <person name="Saiz-Jimenez C."/>
        </authorList>
    </citation>
    <scope>NUCLEOTIDE SEQUENCE [LARGE SCALE GENOMIC DNA]</scope>
    <source>
        <strain evidence="2 3">DSM 19484</strain>
    </source>
</reference>